<dbReference type="SMART" id="SM00418">
    <property type="entry name" value="HTH_ARSR"/>
    <property type="match status" value="1"/>
</dbReference>
<dbReference type="CDD" id="cd00090">
    <property type="entry name" value="HTH_ARSR"/>
    <property type="match status" value="1"/>
</dbReference>
<dbReference type="PATRIC" id="fig|1160719.4.peg.46"/>
<feature type="domain" description="HTH arsR-type" evidence="2">
    <location>
        <begin position="46"/>
        <end position="139"/>
    </location>
</feature>
<dbReference type="Pfam" id="PF13412">
    <property type="entry name" value="HTH_24"/>
    <property type="match status" value="1"/>
</dbReference>
<dbReference type="Gene3D" id="1.10.10.10">
    <property type="entry name" value="Winged helix-like DNA-binding domain superfamily/Winged helix DNA-binding domain"/>
    <property type="match status" value="1"/>
</dbReference>
<dbReference type="AlphaFoldDB" id="U1GP45"/>
<protein>
    <submittedName>
        <fullName evidence="3">ArsR family transcriptional regulator</fullName>
    </submittedName>
</protein>
<dbReference type="SUPFAM" id="SSF46785">
    <property type="entry name" value="Winged helix' DNA-binding domain"/>
    <property type="match status" value="1"/>
</dbReference>
<evidence type="ECO:0000313" key="4">
    <source>
        <dbReference type="Proteomes" id="UP000016307"/>
    </source>
</evidence>
<sequence>MESSDALTPADATPAVQSLGDVASGQSSADFTLERGTAQHGVVPDGSTRQRVISSILHNGPSTAAELADRLGLTAAAVRRHLTTLTEDGVVESREQRVFGARGRGRPSRVFCLTDSGRADYYTAYDALAIAALRQLARAGGPDALNAVAQARVDDIEARYRTLREQDPRRDPVEALAEALSADGYAASTVPAAVGQQICQHNCPVAEVAKAFPQMCEAETQLFSELLGSRVQRLATIAHGDGVCTTHVPIDVDLIRRRNPLPPQSTSGKL</sequence>
<dbReference type="Proteomes" id="UP000016307">
    <property type="component" value="Unassembled WGS sequence"/>
</dbReference>
<dbReference type="InterPro" id="IPR036390">
    <property type="entry name" value="WH_DNA-bd_sf"/>
</dbReference>
<evidence type="ECO:0000313" key="3">
    <source>
        <dbReference type="EMBL" id="ERF58494.1"/>
    </source>
</evidence>
<proteinExistence type="predicted"/>
<dbReference type="EMBL" id="AOSS01000007">
    <property type="protein sequence ID" value="ERF58494.1"/>
    <property type="molecule type" value="Genomic_DNA"/>
</dbReference>
<dbReference type="InterPro" id="IPR036388">
    <property type="entry name" value="WH-like_DNA-bd_sf"/>
</dbReference>
<organism evidence="3 4">
    <name type="scientific">Cutibacterium granulosum DSM 20700</name>
    <dbReference type="NCBI Taxonomy" id="1160719"/>
    <lineage>
        <taxon>Bacteria</taxon>
        <taxon>Bacillati</taxon>
        <taxon>Actinomycetota</taxon>
        <taxon>Actinomycetes</taxon>
        <taxon>Propionibacteriales</taxon>
        <taxon>Propionibacteriaceae</taxon>
        <taxon>Cutibacterium</taxon>
    </lineage>
</organism>
<dbReference type="InterPro" id="IPR011991">
    <property type="entry name" value="ArsR-like_HTH"/>
</dbReference>
<keyword evidence="4" id="KW-1185">Reference proteome</keyword>
<dbReference type="GO" id="GO:0003700">
    <property type="term" value="F:DNA-binding transcription factor activity"/>
    <property type="evidence" value="ECO:0007669"/>
    <property type="project" value="InterPro"/>
</dbReference>
<dbReference type="InterPro" id="IPR001845">
    <property type="entry name" value="HTH_ArsR_DNA-bd_dom"/>
</dbReference>
<dbReference type="PANTHER" id="PTHR30363:SF28">
    <property type="entry name" value="TRANSCRIPTIONAL REGULATORY PROTEIN-RELATED"/>
    <property type="match status" value="1"/>
</dbReference>
<reference evidence="3 4" key="1">
    <citation type="journal article" date="2013" name="BMC Genomics">
        <title>Comparative genomics reveals distinct host-interacting traits of three major human-associated propionibacteria.</title>
        <authorList>
            <person name="Mak T.N."/>
            <person name="Schmid M."/>
            <person name="Brzuszkiewicz E."/>
            <person name="Zeng G."/>
            <person name="Meyer R."/>
            <person name="Sfanos K.S."/>
            <person name="Brinkmann V."/>
            <person name="Meyer T.F."/>
            <person name="Bruggemann H."/>
        </authorList>
    </citation>
    <scope>NUCLEOTIDE SEQUENCE [LARGE SCALE GENOMIC DNA]</scope>
    <source>
        <strain evidence="3 4">DSM 20700</strain>
    </source>
</reference>
<dbReference type="InterPro" id="IPR050313">
    <property type="entry name" value="Carb_Metab_HTH_regulators"/>
</dbReference>
<evidence type="ECO:0000256" key="1">
    <source>
        <dbReference type="SAM" id="MobiDB-lite"/>
    </source>
</evidence>
<evidence type="ECO:0000259" key="2">
    <source>
        <dbReference type="SMART" id="SM00418"/>
    </source>
</evidence>
<gene>
    <name evidence="3" type="ORF">H641_00237</name>
</gene>
<dbReference type="PANTHER" id="PTHR30363">
    <property type="entry name" value="HTH-TYPE TRANSCRIPTIONAL REGULATOR SRLR-RELATED"/>
    <property type="match status" value="1"/>
</dbReference>
<name>U1GP45_9ACTN</name>
<comment type="caution">
    <text evidence="3">The sequence shown here is derived from an EMBL/GenBank/DDBJ whole genome shotgun (WGS) entry which is preliminary data.</text>
</comment>
<feature type="region of interest" description="Disordered" evidence="1">
    <location>
        <begin position="1"/>
        <end position="28"/>
    </location>
</feature>
<accession>U1GP45</accession>